<keyword evidence="5 7" id="KW-1133">Transmembrane helix</keyword>
<feature type="transmembrane region" description="Helical" evidence="7">
    <location>
        <begin position="326"/>
        <end position="344"/>
    </location>
</feature>
<feature type="transmembrane region" description="Helical" evidence="7">
    <location>
        <begin position="261"/>
        <end position="287"/>
    </location>
</feature>
<evidence type="ECO:0000256" key="2">
    <source>
        <dbReference type="ARBA" id="ARBA00004586"/>
    </source>
</evidence>
<evidence type="ECO:0000256" key="3">
    <source>
        <dbReference type="ARBA" id="ARBA00022692"/>
    </source>
</evidence>
<keyword evidence="4" id="KW-0256">Endoplasmic reticulum</keyword>
<proteinExistence type="predicted"/>
<evidence type="ECO:0000313" key="8">
    <source>
        <dbReference type="EMBL" id="BCX46868.1"/>
    </source>
</evidence>
<evidence type="ECO:0000313" key="9">
    <source>
        <dbReference type="Proteomes" id="UP001374893"/>
    </source>
</evidence>
<sequence>MAEKKSKKGNGILFGLVLLGVSIAAIWKNEHRFDYYRAARDTVPAETVDGLASGSLFSHTGAMDRSLTLEGRYVDSFQGYLQVRRTAEIYAWDRDEDDDGVSWSKEWMSSLQNNERNRDLKKVFRSDTIAPASYLIADLPVDGAKIQFVDPSQSIPPAELTLTSKGSSEGLVAREDEFYLSKGRSDQLGDERVRYSGIPVPEVATYFGKWGDEMAVAHQAEPKKGFIAGIIQDKGILHHLVAGQRGPALITIKEHLARVKMIVRIVALVVCTIGGGILFSGISRLLVFIPVIGPFLNRVTGWIGMLFGFLVGLATLTVAYLTSKPIVLAVIGILLAVGLVLLARNAARKRARIRENIGGSLGHIPSSAELGELEYIQLWQLAASNGEISADEQRVLDRWTRRNRWDAAKVSSLTERAANELPHTHGRQKLETLVRYSLADGRIDRKELKTLQQAAGWIGIGKQGLTSLMREIQSAC</sequence>
<gene>
    <name evidence="8" type="ORF">HAHE_07760</name>
</gene>
<dbReference type="RefSeq" id="WP_338688784.1">
    <property type="nucleotide sequence ID" value="NZ_AP024702.1"/>
</dbReference>
<accession>A0ABM7R9R3</accession>
<dbReference type="InterPro" id="IPR012430">
    <property type="entry name" value="TMEM43_fam"/>
</dbReference>
<name>A0ABM7R9R3_9BACT</name>
<dbReference type="EMBL" id="AP024702">
    <property type="protein sequence ID" value="BCX46868.1"/>
    <property type="molecule type" value="Genomic_DNA"/>
</dbReference>
<protein>
    <submittedName>
        <fullName evidence="8">Uncharacterized protein</fullName>
    </submittedName>
</protein>
<evidence type="ECO:0000256" key="4">
    <source>
        <dbReference type="ARBA" id="ARBA00022824"/>
    </source>
</evidence>
<keyword evidence="3 7" id="KW-0812">Transmembrane</keyword>
<evidence type="ECO:0000256" key="1">
    <source>
        <dbReference type="ARBA" id="ARBA00004127"/>
    </source>
</evidence>
<reference evidence="8 9" key="1">
    <citation type="submission" date="2021-06" db="EMBL/GenBank/DDBJ databases">
        <title>Complete genome of Haloferula helveola possessing various polysaccharide degrading enzymes.</title>
        <authorList>
            <person name="Takami H."/>
            <person name="Huang C."/>
            <person name="Hamasaki K."/>
        </authorList>
    </citation>
    <scope>NUCLEOTIDE SEQUENCE [LARGE SCALE GENOMIC DNA]</scope>
    <source>
        <strain evidence="8 9">CN-1</strain>
    </source>
</reference>
<dbReference type="CDD" id="cd07177">
    <property type="entry name" value="terB_like"/>
    <property type="match status" value="1"/>
</dbReference>
<organism evidence="8 9">
    <name type="scientific">Haloferula helveola</name>
    <dbReference type="NCBI Taxonomy" id="490095"/>
    <lineage>
        <taxon>Bacteria</taxon>
        <taxon>Pseudomonadati</taxon>
        <taxon>Verrucomicrobiota</taxon>
        <taxon>Verrucomicrobiia</taxon>
        <taxon>Verrucomicrobiales</taxon>
        <taxon>Verrucomicrobiaceae</taxon>
        <taxon>Haloferula</taxon>
    </lineage>
</organism>
<keyword evidence="6 7" id="KW-0472">Membrane</keyword>
<dbReference type="Proteomes" id="UP001374893">
    <property type="component" value="Chromosome"/>
</dbReference>
<dbReference type="InterPro" id="IPR029024">
    <property type="entry name" value="TerB-like"/>
</dbReference>
<evidence type="ECO:0000256" key="6">
    <source>
        <dbReference type="ARBA" id="ARBA00023136"/>
    </source>
</evidence>
<dbReference type="PANTHER" id="PTHR13416:SF2">
    <property type="entry name" value="TRANSMEMBRANE PROTEIN 43"/>
    <property type="match status" value="1"/>
</dbReference>
<evidence type="ECO:0000256" key="5">
    <source>
        <dbReference type="ARBA" id="ARBA00022989"/>
    </source>
</evidence>
<dbReference type="PANTHER" id="PTHR13416">
    <property type="match status" value="1"/>
</dbReference>
<dbReference type="SUPFAM" id="SSF158682">
    <property type="entry name" value="TerB-like"/>
    <property type="match status" value="1"/>
</dbReference>
<comment type="subcellular location">
    <subcellularLocation>
        <location evidence="1">Endomembrane system</location>
        <topology evidence="1">Multi-pass membrane protein</topology>
    </subcellularLocation>
    <subcellularLocation>
        <location evidence="2">Endoplasmic reticulum membrane</location>
    </subcellularLocation>
</comment>
<feature type="transmembrane region" description="Helical" evidence="7">
    <location>
        <begin position="299"/>
        <end position="320"/>
    </location>
</feature>
<keyword evidence="9" id="KW-1185">Reference proteome</keyword>
<evidence type="ECO:0000256" key="7">
    <source>
        <dbReference type="SAM" id="Phobius"/>
    </source>
</evidence>
<dbReference type="Pfam" id="PF07787">
    <property type="entry name" value="TMEM43"/>
    <property type="match status" value="1"/>
</dbReference>